<sequence>MKKLTIAELPNAVETLYGKMESIEKLLNERNHIYGHNDRKKRCFIQEKCSTNFNKSDLAQFFYILMDEEILFFRAKGRNCNRSKMQHFIQTNFTYSGDSNLQVEIDTISKQFSESKGFTYRDKQLRFLDKIIAILQERKHKLTKR</sequence>
<dbReference type="RefSeq" id="WP_073211555.1">
    <property type="nucleotide sequence ID" value="NZ_FRCL01000021.1"/>
</dbReference>
<evidence type="ECO:0000313" key="1">
    <source>
        <dbReference type="EMBL" id="SHN19528.1"/>
    </source>
</evidence>
<evidence type="ECO:0000313" key="2">
    <source>
        <dbReference type="Proteomes" id="UP000184092"/>
    </source>
</evidence>
<name>A0A1M7PQM9_9FLAO</name>
<reference evidence="2" key="1">
    <citation type="submission" date="2016-11" db="EMBL/GenBank/DDBJ databases">
        <authorList>
            <person name="Varghese N."/>
            <person name="Submissions S."/>
        </authorList>
    </citation>
    <scope>NUCLEOTIDE SEQUENCE [LARGE SCALE GENOMIC DNA]</scope>
    <source>
        <strain evidence="2">CGMCC 1.2749</strain>
    </source>
</reference>
<dbReference type="OrthoDB" id="1356743at2"/>
<dbReference type="Proteomes" id="UP000184092">
    <property type="component" value="Unassembled WGS sequence"/>
</dbReference>
<accession>A0A1M7PQM9</accession>
<proteinExistence type="predicted"/>
<dbReference type="STRING" id="178356.SAMN05216269_1215"/>
<organism evidence="1 2">
    <name type="scientific">Flavobacterium xinjiangense</name>
    <dbReference type="NCBI Taxonomy" id="178356"/>
    <lineage>
        <taxon>Bacteria</taxon>
        <taxon>Pseudomonadati</taxon>
        <taxon>Bacteroidota</taxon>
        <taxon>Flavobacteriia</taxon>
        <taxon>Flavobacteriales</taxon>
        <taxon>Flavobacteriaceae</taxon>
        <taxon>Flavobacterium</taxon>
    </lineage>
</organism>
<dbReference type="AlphaFoldDB" id="A0A1M7PQM9"/>
<dbReference type="EMBL" id="FRCL01000021">
    <property type="protein sequence ID" value="SHN19528.1"/>
    <property type="molecule type" value="Genomic_DNA"/>
</dbReference>
<keyword evidence="2" id="KW-1185">Reference proteome</keyword>
<protein>
    <submittedName>
        <fullName evidence="1">Uncharacterized protein</fullName>
    </submittedName>
</protein>
<gene>
    <name evidence="1" type="ORF">SAMN05216269_1215</name>
</gene>